<feature type="compositionally biased region" description="Basic and acidic residues" evidence="1">
    <location>
        <begin position="206"/>
        <end position="218"/>
    </location>
</feature>
<dbReference type="Proteomes" id="UP000789524">
    <property type="component" value="Unassembled WGS sequence"/>
</dbReference>
<feature type="compositionally biased region" description="Polar residues" evidence="1">
    <location>
        <begin position="35"/>
        <end position="45"/>
    </location>
</feature>
<feature type="compositionally biased region" description="Acidic residues" evidence="1">
    <location>
        <begin position="16"/>
        <end position="27"/>
    </location>
</feature>
<dbReference type="PANTHER" id="PTHR13464:SF0">
    <property type="entry name" value="SAP30-BINDING PROTEIN"/>
    <property type="match status" value="1"/>
</dbReference>
<dbReference type="EMBL" id="CAKASE010000076">
    <property type="protein sequence ID" value="CAG9577480.1"/>
    <property type="molecule type" value="Genomic_DNA"/>
</dbReference>
<feature type="compositionally biased region" description="Basic and acidic residues" evidence="1">
    <location>
        <begin position="226"/>
        <end position="235"/>
    </location>
</feature>
<dbReference type="InterPro" id="IPR012479">
    <property type="entry name" value="SAP30BP"/>
</dbReference>
<evidence type="ECO:0000313" key="2">
    <source>
        <dbReference type="EMBL" id="CAG9577480.1"/>
    </source>
</evidence>
<dbReference type="GO" id="GO:0006355">
    <property type="term" value="P:regulation of DNA-templated transcription"/>
    <property type="evidence" value="ECO:0007669"/>
    <property type="project" value="InterPro"/>
</dbReference>
<comment type="caution">
    <text evidence="2">The sequence shown here is derived from an EMBL/GenBank/DDBJ whole genome shotgun (WGS) entry which is preliminary data.</text>
</comment>
<evidence type="ECO:0000256" key="1">
    <source>
        <dbReference type="SAM" id="MobiDB-lite"/>
    </source>
</evidence>
<evidence type="ECO:0000313" key="3">
    <source>
        <dbReference type="Proteomes" id="UP000789524"/>
    </source>
</evidence>
<organism evidence="2 3">
    <name type="scientific">Danaus chrysippus</name>
    <name type="common">African queen</name>
    <dbReference type="NCBI Taxonomy" id="151541"/>
    <lineage>
        <taxon>Eukaryota</taxon>
        <taxon>Metazoa</taxon>
        <taxon>Ecdysozoa</taxon>
        <taxon>Arthropoda</taxon>
        <taxon>Hexapoda</taxon>
        <taxon>Insecta</taxon>
        <taxon>Pterygota</taxon>
        <taxon>Neoptera</taxon>
        <taxon>Endopterygota</taxon>
        <taxon>Lepidoptera</taxon>
        <taxon>Glossata</taxon>
        <taxon>Ditrysia</taxon>
        <taxon>Papilionoidea</taxon>
        <taxon>Nymphalidae</taxon>
        <taxon>Danainae</taxon>
        <taxon>Danaini</taxon>
        <taxon>Danaina</taxon>
        <taxon>Danaus</taxon>
        <taxon>Anosia</taxon>
    </lineage>
</organism>
<proteinExistence type="predicted"/>
<dbReference type="AlphaFoldDB" id="A0A8J2W862"/>
<sequence>MTSQALATLTATYTDSEGEEEMEDGDPTPEKPVTHHTQSAPTSPKNFDDTKQSASAPVSPKRSLVSYVDDTIVSDDEQLSPNAENQDDMRRLSMETDTDEALPRSDPDDSEDSVLIPPEPTAKCPKELQDKITKFYTRMVNEGYDMNKIIQDKKNFRNPSIYEKLIQFCDINELDTNYPPEIYDPLKWGKESYYDELAKVQKLEMEKREKDRKEKSKIDFITGVAKKPDSDDDKKRKSKWDQAAPNVANKPSIKQPGLLQQPLTSNVTGTKGTVISAFGSIAKKPKL</sequence>
<feature type="region of interest" description="Disordered" evidence="1">
    <location>
        <begin position="206"/>
        <end position="270"/>
    </location>
</feature>
<feature type="compositionally biased region" description="Polar residues" evidence="1">
    <location>
        <begin position="261"/>
        <end position="270"/>
    </location>
</feature>
<protein>
    <submittedName>
        <fullName evidence="2">(African queen) hypothetical protein</fullName>
    </submittedName>
</protein>
<dbReference type="OrthoDB" id="1714508at2759"/>
<feature type="compositionally biased region" description="Polar residues" evidence="1">
    <location>
        <begin position="1"/>
        <end position="15"/>
    </location>
</feature>
<keyword evidence="3" id="KW-1185">Reference proteome</keyword>
<accession>A0A8J2W862</accession>
<dbReference type="Pfam" id="PF07818">
    <property type="entry name" value="HCNGP"/>
    <property type="match status" value="1"/>
</dbReference>
<gene>
    <name evidence="2" type="ORF">DCHRY22_LOCUS12310</name>
</gene>
<feature type="region of interest" description="Disordered" evidence="1">
    <location>
        <begin position="1"/>
        <end position="124"/>
    </location>
</feature>
<dbReference type="PANTHER" id="PTHR13464">
    <property type="entry name" value="TRANSCRIPTIONAL REGULATOR PROTEIN HCNGP"/>
    <property type="match status" value="1"/>
</dbReference>
<name>A0A8J2W862_9NEOP</name>
<dbReference type="GO" id="GO:0005634">
    <property type="term" value="C:nucleus"/>
    <property type="evidence" value="ECO:0007669"/>
    <property type="project" value="TreeGrafter"/>
</dbReference>
<reference evidence="2" key="1">
    <citation type="submission" date="2021-09" db="EMBL/GenBank/DDBJ databases">
        <authorList>
            <person name="Martin H S."/>
        </authorList>
    </citation>
    <scope>NUCLEOTIDE SEQUENCE</scope>
</reference>